<protein>
    <recommendedName>
        <fullName evidence="5">Glycoprotein</fullName>
    </recommendedName>
</protein>
<keyword evidence="1" id="KW-1133">Transmembrane helix</keyword>
<dbReference type="AlphaFoldDB" id="A0A849HE93"/>
<feature type="signal peptide" evidence="2">
    <location>
        <begin position="1"/>
        <end position="18"/>
    </location>
</feature>
<keyword evidence="2" id="KW-0732">Signal</keyword>
<keyword evidence="1" id="KW-0472">Membrane</keyword>
<dbReference type="InterPro" id="IPR046112">
    <property type="entry name" value="DUF6049"/>
</dbReference>
<dbReference type="EMBL" id="JABEPQ010000006">
    <property type="protein sequence ID" value="NNM48056.1"/>
    <property type="molecule type" value="Genomic_DNA"/>
</dbReference>
<evidence type="ECO:0008006" key="5">
    <source>
        <dbReference type="Google" id="ProtNLM"/>
    </source>
</evidence>
<feature type="transmembrane region" description="Helical" evidence="1">
    <location>
        <begin position="667"/>
        <end position="687"/>
    </location>
</feature>
<dbReference type="RefSeq" id="WP_171245186.1">
    <property type="nucleotide sequence ID" value="NZ_JABEPQ010000006.1"/>
</dbReference>
<keyword evidence="4" id="KW-1185">Reference proteome</keyword>
<organism evidence="3 4">
    <name type="scientific">Knoellia koreensis</name>
    <dbReference type="NCBI Taxonomy" id="2730921"/>
    <lineage>
        <taxon>Bacteria</taxon>
        <taxon>Bacillati</taxon>
        <taxon>Actinomycetota</taxon>
        <taxon>Actinomycetes</taxon>
        <taxon>Micrococcales</taxon>
        <taxon>Intrasporangiaceae</taxon>
        <taxon>Knoellia</taxon>
    </lineage>
</organism>
<name>A0A849HE93_9MICO</name>
<dbReference type="Proteomes" id="UP000588586">
    <property type="component" value="Unassembled WGS sequence"/>
</dbReference>
<keyword evidence="1" id="KW-0812">Transmembrane</keyword>
<gene>
    <name evidence="3" type="ORF">HJG52_18890</name>
</gene>
<evidence type="ECO:0000313" key="3">
    <source>
        <dbReference type="EMBL" id="NNM48056.1"/>
    </source>
</evidence>
<sequence length="706" mass="72499">MRGSVCRVLAAAALAVPAVVVPVGGVGSRASATPGAEPASVAATPAAAPAAPAAAASLDLQLTGVSPAVITDNEDLTVTGTVRNTSGAAVSRPLVQVVLGTARVDLSRDAVREWAAQTGPAQGTVVGQARVGSTLAPGASAAFRVTVKDLGRRGAVTYGALPISVQSGGDSVRTFAGFQSVKQYEPLSLAVAVPLTLDPDPDLFGAEGATRDAAWERALGPDSRLTHVLDATSNTDVTWAVDPTLTPTLLPDFGEFPQGGNGGEEKVRTAAESRIRGAAAQHRPWVLPDTDADIAAAAGTASGTTLMGELVGRATEVANQLGGRSDVAWPVDGQYTSARESALRGFYRDPRLGGQVVAVSALGELGRGSTPVATQRSQGGLPMLAFDDSLSGLLARTTSQAEGVLSTQQFVADSAALLNELPGTAGRTVFIVAPRTWAPDATAAKRFLDTVAGIPWLTPTTADAQLSTASRAVPAPAAPVTRPTGPSYGGAPVLTRARLAQLGQTVRTVQGVATIRDDGDAFSRTWTRAAEQLASTRWRAAPTAWSTLDGRVTEAAGQTTSAVKVAAGTINFLADSGRLQITVTNDLTVPVEDVKLTVEASNPRLRIDSQPPVLRIGPRSRATVTVNVTALAAGTVPLRTTLTTPDDTVIGQGADVRVRVTPTGDGVYWALGGFAGLILVIGLFRTYRKRPRTRRATAPVTTIGSS</sequence>
<dbReference type="InterPro" id="IPR013783">
    <property type="entry name" value="Ig-like_fold"/>
</dbReference>
<evidence type="ECO:0000313" key="4">
    <source>
        <dbReference type="Proteomes" id="UP000588586"/>
    </source>
</evidence>
<evidence type="ECO:0000256" key="2">
    <source>
        <dbReference type="SAM" id="SignalP"/>
    </source>
</evidence>
<proteinExistence type="predicted"/>
<comment type="caution">
    <text evidence="3">The sequence shown here is derived from an EMBL/GenBank/DDBJ whole genome shotgun (WGS) entry which is preliminary data.</text>
</comment>
<accession>A0A849HE93</accession>
<reference evidence="3 4" key="1">
    <citation type="submission" date="2020-04" db="EMBL/GenBank/DDBJ databases">
        <title>Knoellia sp. isolate from air conditioner.</title>
        <authorList>
            <person name="Chea S."/>
            <person name="Kim D.-U."/>
        </authorList>
    </citation>
    <scope>NUCLEOTIDE SEQUENCE [LARGE SCALE GENOMIC DNA]</scope>
    <source>
        <strain evidence="3 4">DB2414S</strain>
    </source>
</reference>
<evidence type="ECO:0000256" key="1">
    <source>
        <dbReference type="SAM" id="Phobius"/>
    </source>
</evidence>
<dbReference type="Pfam" id="PF19516">
    <property type="entry name" value="DUF6049"/>
    <property type="match status" value="1"/>
</dbReference>
<dbReference type="GO" id="GO:0005975">
    <property type="term" value="P:carbohydrate metabolic process"/>
    <property type="evidence" value="ECO:0007669"/>
    <property type="project" value="UniProtKB-ARBA"/>
</dbReference>
<feature type="chain" id="PRO_5039523930" description="Glycoprotein" evidence="2">
    <location>
        <begin position="19"/>
        <end position="706"/>
    </location>
</feature>
<dbReference type="Gene3D" id="2.60.40.10">
    <property type="entry name" value="Immunoglobulins"/>
    <property type="match status" value="1"/>
</dbReference>